<sequence length="611" mass="69950">MGGLLSLVRQQTEGGDGGVYLIGSALVVEGEEMVVLVLSIVGSKAWELGVGLGDKDKDGFKTMCEGDQISEGNESNNHLTNPSQEQQLRLIMIRTQMEHVRGSDEVSSSKKLQAMGFAQSVLTDAYLYLIENPDKRRAFIGCLLEGRKDLLERMMYGYGSFMDMSVGRFSNRTGKMDFNIEGHSRWHEPVTTNTDNECKYNPNDTCNNNEWPFHVPFAHGNVSTDPKLCNANLVQPADDLLHSELITLQDKDMMGKEFISVTDAEEFYTQYSYGMGFSTRKDRLCRDTHGLITVRRWVCSKEGYRSKKHVDITDRVREPRGKTREGCRASFKINFDREKMFKKDLQNRVDTIRRSASHNSDADSLISYMTAESEMDPGFFFRYTILADGSMGNLFWSDAMSRCNYSYFGDVMSFDSTYRTNSYNRPLVILVGVNNHMKTIIFGFGLLVDETVETYSWILQTFLQAMHGKCPVSVVTNGDKAMSKALSSVMLSTIRRLCSWHLERNVQTNVGDTGFTQAFTDCMLTYMTESEFETQWLKAIETFGLQRNDWVKMMYCKRKLWAETFLRGTFFGGLRSTQRSESINSFLNKFLHRRLKFYDFMSIIDRAMSRL</sequence>
<evidence type="ECO:0008006" key="5">
    <source>
        <dbReference type="Google" id="ProtNLM"/>
    </source>
</evidence>
<evidence type="ECO:0000313" key="3">
    <source>
        <dbReference type="EMBL" id="KAK0581374.1"/>
    </source>
</evidence>
<feature type="domain" description="MULE transposase" evidence="2">
    <location>
        <begin position="411"/>
        <end position="504"/>
    </location>
</feature>
<dbReference type="Pfam" id="PF03101">
    <property type="entry name" value="FAR1"/>
    <property type="match status" value="1"/>
</dbReference>
<reference evidence="3" key="1">
    <citation type="journal article" date="2022" name="Plant J.">
        <title>Strategies of tolerance reflected in two North American maple genomes.</title>
        <authorList>
            <person name="McEvoy S.L."/>
            <person name="Sezen U.U."/>
            <person name="Trouern-Trend A."/>
            <person name="McMahon S.M."/>
            <person name="Schaberg P.G."/>
            <person name="Yang J."/>
            <person name="Wegrzyn J.L."/>
            <person name="Swenson N.G."/>
        </authorList>
    </citation>
    <scope>NUCLEOTIDE SEQUENCE</scope>
    <source>
        <strain evidence="3">NS2018</strain>
    </source>
</reference>
<dbReference type="Proteomes" id="UP001168877">
    <property type="component" value="Unassembled WGS sequence"/>
</dbReference>
<evidence type="ECO:0000259" key="1">
    <source>
        <dbReference type="Pfam" id="PF03101"/>
    </source>
</evidence>
<dbReference type="InterPro" id="IPR004330">
    <property type="entry name" value="FAR1_DNA_bnd_dom"/>
</dbReference>
<organism evidence="3 4">
    <name type="scientific">Acer saccharum</name>
    <name type="common">Sugar maple</name>
    <dbReference type="NCBI Taxonomy" id="4024"/>
    <lineage>
        <taxon>Eukaryota</taxon>
        <taxon>Viridiplantae</taxon>
        <taxon>Streptophyta</taxon>
        <taxon>Embryophyta</taxon>
        <taxon>Tracheophyta</taxon>
        <taxon>Spermatophyta</taxon>
        <taxon>Magnoliopsida</taxon>
        <taxon>eudicotyledons</taxon>
        <taxon>Gunneridae</taxon>
        <taxon>Pentapetalae</taxon>
        <taxon>rosids</taxon>
        <taxon>malvids</taxon>
        <taxon>Sapindales</taxon>
        <taxon>Sapindaceae</taxon>
        <taxon>Hippocastanoideae</taxon>
        <taxon>Acereae</taxon>
        <taxon>Acer</taxon>
    </lineage>
</organism>
<dbReference type="InterPro" id="IPR018289">
    <property type="entry name" value="MULE_transposase_dom"/>
</dbReference>
<gene>
    <name evidence="3" type="ORF">LWI29_013012</name>
</gene>
<dbReference type="PANTHER" id="PTHR47718">
    <property type="entry name" value="OS01G0519700 PROTEIN"/>
    <property type="match status" value="1"/>
</dbReference>
<protein>
    <recommendedName>
        <fullName evidence="5">Protein FAR1-RELATED SEQUENCE</fullName>
    </recommendedName>
</protein>
<accession>A0AA39RWD7</accession>
<name>A0AA39RWD7_ACESA</name>
<evidence type="ECO:0000313" key="4">
    <source>
        <dbReference type="Proteomes" id="UP001168877"/>
    </source>
</evidence>
<proteinExistence type="predicted"/>
<comment type="caution">
    <text evidence="3">The sequence shown here is derived from an EMBL/GenBank/DDBJ whole genome shotgun (WGS) entry which is preliminary data.</text>
</comment>
<reference evidence="3" key="2">
    <citation type="submission" date="2023-06" db="EMBL/GenBank/DDBJ databases">
        <authorList>
            <person name="Swenson N.G."/>
            <person name="Wegrzyn J.L."/>
            <person name="Mcevoy S.L."/>
        </authorList>
    </citation>
    <scope>NUCLEOTIDE SEQUENCE</scope>
    <source>
        <strain evidence="3">NS2018</strain>
        <tissue evidence="3">Leaf</tissue>
    </source>
</reference>
<dbReference type="PANTHER" id="PTHR47718:SF15">
    <property type="entry name" value="PROTEIN FAR1-RELATED SEQUENCE 5-LIKE"/>
    <property type="match status" value="1"/>
</dbReference>
<dbReference type="Pfam" id="PF10551">
    <property type="entry name" value="MULE"/>
    <property type="match status" value="1"/>
</dbReference>
<feature type="domain" description="FAR1" evidence="1">
    <location>
        <begin position="266"/>
        <end position="338"/>
    </location>
</feature>
<dbReference type="EMBL" id="JAUESC010000384">
    <property type="protein sequence ID" value="KAK0581374.1"/>
    <property type="molecule type" value="Genomic_DNA"/>
</dbReference>
<evidence type="ECO:0000259" key="2">
    <source>
        <dbReference type="Pfam" id="PF10551"/>
    </source>
</evidence>
<keyword evidence="4" id="KW-1185">Reference proteome</keyword>
<dbReference type="AlphaFoldDB" id="A0AA39RWD7"/>